<dbReference type="SMART" id="SM01230">
    <property type="entry name" value="Gln-synt_C"/>
    <property type="match status" value="1"/>
</dbReference>
<dbReference type="GO" id="GO:0006542">
    <property type="term" value="P:glutamine biosynthetic process"/>
    <property type="evidence" value="ECO:0007669"/>
    <property type="project" value="InterPro"/>
</dbReference>
<dbReference type="GO" id="GO:0004356">
    <property type="term" value="F:glutamine synthetase activity"/>
    <property type="evidence" value="ECO:0007669"/>
    <property type="project" value="InterPro"/>
</dbReference>
<dbReference type="PROSITE" id="PS00181">
    <property type="entry name" value="GLNA_ATP"/>
    <property type="match status" value="1"/>
</dbReference>
<evidence type="ECO:0000313" key="7">
    <source>
        <dbReference type="Proteomes" id="UP000572268"/>
    </source>
</evidence>
<dbReference type="InterPro" id="IPR027303">
    <property type="entry name" value="Gln_synth_gly_rich_site"/>
</dbReference>
<dbReference type="PROSITE" id="PS51987">
    <property type="entry name" value="GS_CATALYTIC"/>
    <property type="match status" value="1"/>
</dbReference>
<dbReference type="InterPro" id="IPR008147">
    <property type="entry name" value="Gln_synt_N"/>
</dbReference>
<dbReference type="PANTHER" id="PTHR42974">
    <property type="entry name" value="GLUTAMINE SYNTHETASE"/>
    <property type="match status" value="1"/>
</dbReference>
<feature type="domain" description="GS beta-grasp" evidence="4">
    <location>
        <begin position="86"/>
        <end position="179"/>
    </location>
</feature>
<feature type="domain" description="GS catalytic" evidence="5">
    <location>
        <begin position="184"/>
        <end position="631"/>
    </location>
</feature>
<evidence type="ECO:0008006" key="8">
    <source>
        <dbReference type="Google" id="ProtNLM"/>
    </source>
</evidence>
<feature type="compositionally biased region" description="Basic and acidic residues" evidence="3">
    <location>
        <begin position="15"/>
        <end position="24"/>
    </location>
</feature>
<dbReference type="InterPro" id="IPR014746">
    <property type="entry name" value="Gln_synth/guanido_kin_cat_dom"/>
</dbReference>
<evidence type="ECO:0000259" key="5">
    <source>
        <dbReference type="PROSITE" id="PS51987"/>
    </source>
</evidence>
<gene>
    <name evidence="6" type="ORF">FOL46_002768</name>
</gene>
<accession>A0A7J6M601</accession>
<organism evidence="6 7">
    <name type="scientific">Perkinsus olseni</name>
    <name type="common">Perkinsus atlanticus</name>
    <dbReference type="NCBI Taxonomy" id="32597"/>
    <lineage>
        <taxon>Eukaryota</taxon>
        <taxon>Sar</taxon>
        <taxon>Alveolata</taxon>
        <taxon>Perkinsozoa</taxon>
        <taxon>Perkinsea</taxon>
        <taxon>Perkinsida</taxon>
        <taxon>Perkinsidae</taxon>
        <taxon>Perkinsus</taxon>
    </lineage>
</organism>
<name>A0A7J6M601_PEROL</name>
<protein>
    <recommendedName>
        <fullName evidence="8">Glutamine synthetase</fullName>
    </recommendedName>
</protein>
<comment type="caution">
    <text evidence="6">The sequence shown here is derived from an EMBL/GenBank/DDBJ whole genome shotgun (WGS) entry which is preliminary data.</text>
</comment>
<dbReference type="Pfam" id="PF18318">
    <property type="entry name" value="Gln-synt_C-ter"/>
    <property type="match status" value="1"/>
</dbReference>
<proteinExistence type="inferred from homology"/>
<evidence type="ECO:0000259" key="4">
    <source>
        <dbReference type="PROSITE" id="PS51986"/>
    </source>
</evidence>
<dbReference type="Gene3D" id="1.20.120.1560">
    <property type="match status" value="1"/>
</dbReference>
<evidence type="ECO:0000313" key="6">
    <source>
        <dbReference type="EMBL" id="KAF4666982.1"/>
    </source>
</evidence>
<dbReference type="SUPFAM" id="SSF55931">
    <property type="entry name" value="Glutamine synthetase/guanido kinase"/>
    <property type="match status" value="1"/>
</dbReference>
<evidence type="ECO:0000256" key="2">
    <source>
        <dbReference type="RuleBase" id="RU000384"/>
    </source>
</evidence>
<evidence type="ECO:0000256" key="3">
    <source>
        <dbReference type="SAM" id="MobiDB-lite"/>
    </source>
</evidence>
<dbReference type="EMBL" id="JABANN010000192">
    <property type="protein sequence ID" value="KAF4666982.1"/>
    <property type="molecule type" value="Genomic_DNA"/>
</dbReference>
<reference evidence="6 7" key="1">
    <citation type="submission" date="2020-04" db="EMBL/GenBank/DDBJ databases">
        <title>Perkinsus olseni comparative genomics.</title>
        <authorList>
            <person name="Bogema D.R."/>
        </authorList>
    </citation>
    <scope>NUCLEOTIDE SEQUENCE [LARGE SCALE GENOMIC DNA]</scope>
    <source>
        <strain evidence="6">ATCC PRA-31</strain>
    </source>
</reference>
<dbReference type="Pfam" id="PF00120">
    <property type="entry name" value="Gln-synt_C"/>
    <property type="match status" value="1"/>
</dbReference>
<dbReference type="PANTHER" id="PTHR42974:SF1">
    <property type="entry name" value="TYPE-3 GLUTAMINE SYNTHETASE"/>
    <property type="match status" value="1"/>
</dbReference>
<dbReference type="InterPro" id="IPR040577">
    <property type="entry name" value="Gln-synt_C"/>
</dbReference>
<dbReference type="PROSITE" id="PS51986">
    <property type="entry name" value="GS_BETA_GRASP"/>
    <property type="match status" value="1"/>
</dbReference>
<sequence length="760" mass="83512">MTVGRQKAVMSMIDRSTDTSHDADLSETQNNFGKYVFSLRVMQNRLPTEVYRQLRISMEAGRPLDPSLADTVAAAMKDWAVGLGATHFTHVFYPHTGSTAEKHESFIEPRGDGTAFTMFNGKSLIQGEPDASSFPHGGIRDTYEARGYTAWDVTSPAYLMEKGGCLTLCIPTAFVAWTGEAMDLKTPLLRSMQAVAAAAEKMLTHFVGDEPIGQVVSFCGAEQEYFLVDKKLFAMRPDLVICNRTLFGRCPAKTQQFDDHYFGAIPDRILKCMTETESLLYKLGVPIKCRHNEVAPGQFEIVPLFETANIASDHQHILMQVLDNIASKHGFKALFHEKPFLGVNGSGKHVNWSLGNSTQGNLLNPTDSPAENLPFLMFLSAVIRAVDQHAGLLRATVASASNDHRLGAQEAPPAIISVYLGDQLQDVFEQIRATINSEARRGSGGYSIETRVRRSSMTLGANTLPALNKDAGDRNRTSPFAFTGNKFEFRAVGSSESLSPALIMLNTMMAQSLNQMSAQLEERLAEGLPLDYATKAVIRDTYRDHGRVIFNGDGYSDEWKEEASRRGLKNLVKAPEALAEYGTEDSIALFEGTGVMSKSEVLARQNVLLERYANMGRVEAECAHRIAHTLIAPACMRYLTEVANTLNSARAAGGGKAPRFVQEQYDALSKGTDALGEAIKQLEVLMNHVDEDADEMAHARYAADVLTPATAKLRERVDALELLVSDDYWPLPTYQEMLFMNLKSNAVAGLVRIDADVLAA</sequence>
<dbReference type="AlphaFoldDB" id="A0A7J6M601"/>
<evidence type="ECO:0000256" key="1">
    <source>
        <dbReference type="PROSITE-ProRule" id="PRU01330"/>
    </source>
</evidence>
<feature type="region of interest" description="Disordered" evidence="3">
    <location>
        <begin position="1"/>
        <end position="25"/>
    </location>
</feature>
<dbReference type="InterPro" id="IPR022147">
    <property type="entry name" value="GSIII_N"/>
</dbReference>
<dbReference type="Pfam" id="PF12437">
    <property type="entry name" value="GSIII_N"/>
    <property type="match status" value="1"/>
</dbReference>
<dbReference type="Gene3D" id="3.30.590.10">
    <property type="entry name" value="Glutamine synthetase/guanido kinase, catalytic domain"/>
    <property type="match status" value="1"/>
</dbReference>
<dbReference type="InterPro" id="IPR052725">
    <property type="entry name" value="GS_Type-3"/>
</dbReference>
<dbReference type="Proteomes" id="UP000572268">
    <property type="component" value="Unassembled WGS sequence"/>
</dbReference>
<dbReference type="InterPro" id="IPR008146">
    <property type="entry name" value="Gln_synth_cat_dom"/>
</dbReference>
<comment type="similarity">
    <text evidence="1 2">Belongs to the glutamine synthetase family.</text>
</comment>